<accession>A0A0G4H1X0</accession>
<dbReference type="PANTHER" id="PTHR12300:SF117">
    <property type="entry name" value="LP05237P-RELATED"/>
    <property type="match status" value="1"/>
</dbReference>
<evidence type="ECO:0000256" key="1">
    <source>
        <dbReference type="RuleBase" id="RU362006"/>
    </source>
</evidence>
<dbReference type="OrthoDB" id="10009287at2759"/>
<dbReference type="InParanoid" id="A0A0G4H1X0"/>
<evidence type="ECO:0000256" key="2">
    <source>
        <dbReference type="SAM" id="Phobius"/>
    </source>
</evidence>
<dbReference type="PANTHER" id="PTHR12300">
    <property type="entry name" value="HVA22-LIKE PROTEINS"/>
    <property type="match status" value="1"/>
</dbReference>
<dbReference type="PhylomeDB" id="A0A0G4H1X0"/>
<feature type="transmembrane region" description="Helical" evidence="2">
    <location>
        <begin position="41"/>
        <end position="66"/>
    </location>
</feature>
<keyword evidence="4" id="KW-1185">Reference proteome</keyword>
<name>A0A0G4H1X0_VITBC</name>
<comment type="similarity">
    <text evidence="1">Belongs to the DP1 family.</text>
</comment>
<reference evidence="3 4" key="1">
    <citation type="submission" date="2014-11" db="EMBL/GenBank/DDBJ databases">
        <authorList>
            <person name="Zhu J."/>
            <person name="Qi W."/>
            <person name="Song R."/>
        </authorList>
    </citation>
    <scope>NUCLEOTIDE SEQUENCE [LARGE SCALE GENOMIC DNA]</scope>
</reference>
<dbReference type="EMBL" id="CDMY01000947">
    <property type="protein sequence ID" value="CEM37628.1"/>
    <property type="molecule type" value="Genomic_DNA"/>
</dbReference>
<dbReference type="AlphaFoldDB" id="A0A0G4H1X0"/>
<sequence length="140" mass="16534">MLSVVPFIGLLGVGVQLVWPAACTFQMLVKGEKGETKIVQWTIYWVIYLLYTFVERNLIFFLIPYFPLYSELKVLAFLWLIHPEFQGAAFLWYKFLEKPHKMADEMMVEKLDKTFGSVVNQMISHKRKEDFDKARTDKDE</sequence>
<dbReference type="OMA" id="MNYIPFY"/>
<proteinExistence type="inferred from homology"/>
<keyword evidence="2" id="KW-1133">Transmembrane helix</keyword>
<evidence type="ECO:0000313" key="3">
    <source>
        <dbReference type="EMBL" id="CEM37628.1"/>
    </source>
</evidence>
<keyword evidence="2" id="KW-0472">Membrane</keyword>
<protein>
    <recommendedName>
        <fullName evidence="5">HVA22-like protein</fullName>
    </recommendedName>
</protein>
<comment type="subcellular location">
    <subcellularLocation>
        <location evidence="1">Membrane</location>
        <topology evidence="1">Multi-pass membrane protein</topology>
    </subcellularLocation>
</comment>
<feature type="transmembrane region" description="Helical" evidence="2">
    <location>
        <begin position="6"/>
        <end position="29"/>
    </location>
</feature>
<dbReference type="GO" id="GO:0016020">
    <property type="term" value="C:membrane"/>
    <property type="evidence" value="ECO:0007669"/>
    <property type="project" value="UniProtKB-SubCell"/>
</dbReference>
<gene>
    <name evidence="3" type="ORF">Vbra_19332</name>
</gene>
<dbReference type="Proteomes" id="UP000041254">
    <property type="component" value="Unassembled WGS sequence"/>
</dbReference>
<evidence type="ECO:0008006" key="5">
    <source>
        <dbReference type="Google" id="ProtNLM"/>
    </source>
</evidence>
<dbReference type="VEuPathDB" id="CryptoDB:Vbra_19332"/>
<organism evidence="3 4">
    <name type="scientific">Vitrella brassicaformis (strain CCMP3155)</name>
    <dbReference type="NCBI Taxonomy" id="1169540"/>
    <lineage>
        <taxon>Eukaryota</taxon>
        <taxon>Sar</taxon>
        <taxon>Alveolata</taxon>
        <taxon>Colpodellida</taxon>
        <taxon>Vitrellaceae</taxon>
        <taxon>Vitrella</taxon>
    </lineage>
</organism>
<evidence type="ECO:0000313" key="4">
    <source>
        <dbReference type="Proteomes" id="UP000041254"/>
    </source>
</evidence>
<dbReference type="InterPro" id="IPR004345">
    <property type="entry name" value="TB2_DP1_HVA22"/>
</dbReference>
<dbReference type="FunCoup" id="A0A0G4H1X0">
    <property type="interactions" value="2"/>
</dbReference>
<keyword evidence="2" id="KW-0812">Transmembrane</keyword>
<dbReference type="Pfam" id="PF03134">
    <property type="entry name" value="TB2_DP1_HVA22"/>
    <property type="match status" value="1"/>
</dbReference>